<dbReference type="SUPFAM" id="SSF109635">
    <property type="entry name" value="DnaK suppressor protein DksA, alpha-hairpin domain"/>
    <property type="match status" value="1"/>
</dbReference>
<evidence type="ECO:0000256" key="2">
    <source>
        <dbReference type="ARBA" id="ARBA00022771"/>
    </source>
</evidence>
<feature type="domain" description="DnaK suppressor protein DksA N-terminal" evidence="7">
    <location>
        <begin position="22"/>
        <end position="92"/>
    </location>
</feature>
<dbReference type="Gene3D" id="1.20.120.910">
    <property type="entry name" value="DksA, coiled-coil domain"/>
    <property type="match status" value="1"/>
</dbReference>
<evidence type="ECO:0000256" key="1">
    <source>
        <dbReference type="ARBA" id="ARBA00022723"/>
    </source>
</evidence>
<evidence type="ECO:0000313" key="9">
    <source>
        <dbReference type="Proteomes" id="UP000239724"/>
    </source>
</evidence>
<gene>
    <name evidence="8" type="ORF">CCS01_04615</name>
</gene>
<feature type="zinc finger region" description="dksA C4-type" evidence="4">
    <location>
        <begin position="100"/>
        <end position="124"/>
    </location>
</feature>
<evidence type="ECO:0000259" key="6">
    <source>
        <dbReference type="Pfam" id="PF01258"/>
    </source>
</evidence>
<keyword evidence="3" id="KW-0862">Zinc</keyword>
<dbReference type="PANTHER" id="PTHR33823">
    <property type="entry name" value="RNA POLYMERASE-BINDING TRANSCRIPTION FACTOR DKSA-RELATED"/>
    <property type="match status" value="1"/>
</dbReference>
<evidence type="ECO:0000256" key="5">
    <source>
        <dbReference type="SAM" id="MobiDB-lite"/>
    </source>
</evidence>
<evidence type="ECO:0000256" key="4">
    <source>
        <dbReference type="PROSITE-ProRule" id="PRU00510"/>
    </source>
</evidence>
<dbReference type="PROSITE" id="PS01102">
    <property type="entry name" value="ZF_DKSA_1"/>
    <property type="match status" value="1"/>
</dbReference>
<evidence type="ECO:0000256" key="3">
    <source>
        <dbReference type="ARBA" id="ARBA00022833"/>
    </source>
</evidence>
<organism evidence="8 9">
    <name type="scientific">Rhodopila globiformis</name>
    <name type="common">Rhodopseudomonas globiformis</name>
    <dbReference type="NCBI Taxonomy" id="1071"/>
    <lineage>
        <taxon>Bacteria</taxon>
        <taxon>Pseudomonadati</taxon>
        <taxon>Pseudomonadota</taxon>
        <taxon>Alphaproteobacteria</taxon>
        <taxon>Acetobacterales</taxon>
        <taxon>Acetobacteraceae</taxon>
        <taxon>Rhodopila</taxon>
    </lineage>
</organism>
<keyword evidence="9" id="KW-1185">Reference proteome</keyword>
<dbReference type="OrthoDB" id="9803742at2"/>
<comment type="caution">
    <text evidence="8">The sequence shown here is derived from an EMBL/GenBank/DDBJ whole genome shotgun (WGS) entry which is preliminary data.</text>
</comment>
<dbReference type="Pfam" id="PF21157">
    <property type="entry name" value="DksA_N"/>
    <property type="match status" value="1"/>
</dbReference>
<dbReference type="PROSITE" id="PS51128">
    <property type="entry name" value="ZF_DKSA_2"/>
    <property type="match status" value="1"/>
</dbReference>
<keyword evidence="1" id="KW-0479">Metal-binding</keyword>
<dbReference type="EMBL" id="NHRY01000055">
    <property type="protein sequence ID" value="PPQ36650.1"/>
    <property type="molecule type" value="Genomic_DNA"/>
</dbReference>
<feature type="domain" description="Zinc finger DksA/TraR C4-type" evidence="6">
    <location>
        <begin position="95"/>
        <end position="130"/>
    </location>
</feature>
<dbReference type="RefSeq" id="WP_104517675.1">
    <property type="nucleotide sequence ID" value="NZ_NHRY01000055.1"/>
</dbReference>
<evidence type="ECO:0000313" key="8">
    <source>
        <dbReference type="EMBL" id="PPQ36650.1"/>
    </source>
</evidence>
<dbReference type="InterPro" id="IPR048489">
    <property type="entry name" value="DksA_N"/>
</dbReference>
<dbReference type="InterPro" id="IPR037187">
    <property type="entry name" value="DnaK_N"/>
</dbReference>
<dbReference type="SUPFAM" id="SSF57716">
    <property type="entry name" value="Glucocorticoid receptor-like (DNA-binding domain)"/>
    <property type="match status" value="1"/>
</dbReference>
<dbReference type="PANTHER" id="PTHR33823:SF2">
    <property type="entry name" value="RNA POLYMERASE-BINDING TRANSCRIPTION FACTOR DKSA"/>
    <property type="match status" value="1"/>
</dbReference>
<feature type="region of interest" description="Disordered" evidence="5">
    <location>
        <begin position="46"/>
        <end position="65"/>
    </location>
</feature>
<sequence>MTVTLPADYKPSDAEEFMNPLQVEYFRRKLLQLRADAERELAANPAAGADDALREGDQADQASAAVDREFDIVNRERAQAALHKIDQALARIDNGSYGYCEDTGEPIKLRRLDAQPTATLTTEAQARRERPGS</sequence>
<feature type="region of interest" description="Disordered" evidence="5">
    <location>
        <begin position="108"/>
        <end position="133"/>
    </location>
</feature>
<protein>
    <submittedName>
        <fullName evidence="8">RNA polymerase-binding protein DksA</fullName>
    </submittedName>
</protein>
<dbReference type="Pfam" id="PF01258">
    <property type="entry name" value="zf-dskA_traR"/>
    <property type="match status" value="1"/>
</dbReference>
<dbReference type="AlphaFoldDB" id="A0A2S6NM06"/>
<name>A0A2S6NM06_RHOGL</name>
<evidence type="ECO:0000259" key="7">
    <source>
        <dbReference type="Pfam" id="PF21157"/>
    </source>
</evidence>
<reference evidence="8 9" key="1">
    <citation type="journal article" date="2018" name="Arch. Microbiol.">
        <title>New insights into the metabolic potential of the phototrophic purple bacterium Rhodopila globiformis DSM 161(T) from its draft genome sequence and evidence for a vanadium-dependent nitrogenase.</title>
        <authorList>
            <person name="Imhoff J.F."/>
            <person name="Rahn T."/>
            <person name="Kunzel S."/>
            <person name="Neulinger S.C."/>
        </authorList>
    </citation>
    <scope>NUCLEOTIDE SEQUENCE [LARGE SCALE GENOMIC DNA]</scope>
    <source>
        <strain evidence="8 9">DSM 161</strain>
    </source>
</reference>
<keyword evidence="2" id="KW-0863">Zinc-finger</keyword>
<proteinExistence type="predicted"/>
<accession>A0A2S6NM06</accession>
<dbReference type="InterPro" id="IPR000962">
    <property type="entry name" value="Znf_DskA_TraR"/>
</dbReference>
<dbReference type="Proteomes" id="UP000239724">
    <property type="component" value="Unassembled WGS sequence"/>
</dbReference>
<dbReference type="GO" id="GO:0008270">
    <property type="term" value="F:zinc ion binding"/>
    <property type="evidence" value="ECO:0007669"/>
    <property type="project" value="UniProtKB-KW"/>
</dbReference>
<dbReference type="InterPro" id="IPR020458">
    <property type="entry name" value="Znf_DskA_TraR_CS"/>
</dbReference>